<evidence type="ECO:0000313" key="12">
    <source>
        <dbReference type="Proteomes" id="UP000827892"/>
    </source>
</evidence>
<evidence type="ECO:0000256" key="3">
    <source>
        <dbReference type="ARBA" id="ARBA00022679"/>
    </source>
</evidence>
<comment type="similarity">
    <text evidence="6">Belongs to the PNP/MTAP phosphorylase family. MTAP subfamily.</text>
</comment>
<feature type="domain" description="DUF5382" evidence="9">
    <location>
        <begin position="206"/>
        <end position="279"/>
    </location>
</feature>
<reference evidence="11 12" key="1">
    <citation type="submission" date="2022-05" db="EMBL/GenBank/DDBJ databases">
        <title>Chromosome-level reference genomes for two strains of Caenorhabditis briggsae: an improved platform for comparative genomics.</title>
        <authorList>
            <person name="Stevens L."/>
            <person name="Andersen E.C."/>
        </authorList>
    </citation>
    <scope>NUCLEOTIDE SEQUENCE [LARGE SCALE GENOMIC DNA]</scope>
    <source>
        <strain evidence="11">QX1410_ONT</strain>
        <tissue evidence="11">Whole-organism</tissue>
    </source>
</reference>
<accession>A0AAE9DIL2</accession>
<feature type="signal peptide" evidence="7">
    <location>
        <begin position="1"/>
        <end position="18"/>
    </location>
</feature>
<dbReference type="GO" id="GO:0005634">
    <property type="term" value="C:nucleus"/>
    <property type="evidence" value="ECO:0007669"/>
    <property type="project" value="UniProtKB-SubCell"/>
</dbReference>
<dbReference type="InterPro" id="IPR010044">
    <property type="entry name" value="MTAP"/>
</dbReference>
<comment type="subcellular location">
    <subcellularLocation>
        <location evidence="6">Cytoplasm</location>
    </subcellularLocation>
    <subcellularLocation>
        <location evidence="6">Nucleus</location>
    </subcellularLocation>
</comment>
<comment type="pathway">
    <text evidence="6">Amino-acid biosynthesis; L-methionine biosynthesis via salvage pathway; S-methyl-5-thio-alpha-D-ribose 1-phosphate from S-methyl-5'-thioadenosine (phosphorylase route): step 1/1.</text>
</comment>
<feature type="binding site" evidence="6">
    <location>
        <position position="657"/>
    </location>
    <ligand>
        <name>substrate</name>
    </ligand>
</feature>
<feature type="site" description="Important for substrate specificity" evidence="6">
    <location>
        <position position="639"/>
    </location>
</feature>
<dbReference type="EMBL" id="CP090892">
    <property type="protein sequence ID" value="ULU05424.1"/>
    <property type="molecule type" value="Genomic_DNA"/>
</dbReference>
<dbReference type="EC" id="2.4.2.28" evidence="6"/>
<keyword evidence="4 6" id="KW-0660">Purine salvage</keyword>
<dbReference type="PANTHER" id="PTHR42679">
    <property type="entry name" value="S-METHYL-5'-THIOADENOSINE PHOSPHORYLASE"/>
    <property type="match status" value="1"/>
</dbReference>
<dbReference type="InterPro" id="IPR000845">
    <property type="entry name" value="Nucleoside_phosphorylase_d"/>
</dbReference>
<dbReference type="CDD" id="cd09010">
    <property type="entry name" value="MTAP_SsMTAPII_like_MTIP"/>
    <property type="match status" value="1"/>
</dbReference>
<dbReference type="GO" id="GO:0005737">
    <property type="term" value="C:cytoplasm"/>
    <property type="evidence" value="ECO:0007669"/>
    <property type="project" value="UniProtKB-SubCell"/>
</dbReference>
<feature type="binding site" evidence="6">
    <location>
        <position position="658"/>
    </location>
    <ligand>
        <name>phosphate</name>
        <dbReference type="ChEBI" id="CHEBI:43474"/>
    </ligand>
</feature>
<evidence type="ECO:0000256" key="2">
    <source>
        <dbReference type="ARBA" id="ARBA00022676"/>
    </source>
</evidence>
<dbReference type="PANTHER" id="PTHR42679:SF2">
    <property type="entry name" value="S-METHYL-5'-THIOADENOSINE PHOSPHORYLASE"/>
    <property type="match status" value="1"/>
</dbReference>
<evidence type="ECO:0000259" key="8">
    <source>
        <dbReference type="Pfam" id="PF01048"/>
    </source>
</evidence>
<keyword evidence="3 6" id="KW-0808">Transferase</keyword>
<feature type="chain" id="PRO_5042169862" description="S-methyl-5'-thioadenosine phosphorylase" evidence="7">
    <location>
        <begin position="19"/>
        <end position="754"/>
    </location>
</feature>
<proteinExistence type="inferred from homology"/>
<feature type="domain" description="DUF5382" evidence="10">
    <location>
        <begin position="60"/>
        <end position="190"/>
    </location>
</feature>
<dbReference type="Proteomes" id="UP000827892">
    <property type="component" value="Chromosome II"/>
</dbReference>
<dbReference type="SUPFAM" id="SSF53167">
    <property type="entry name" value="Purine and uridine phosphorylases"/>
    <property type="match status" value="1"/>
</dbReference>
<dbReference type="InterPro" id="IPR048313">
    <property type="entry name" value="DUF5382_N"/>
</dbReference>
<feature type="binding site" evidence="6">
    <location>
        <begin position="681"/>
        <end position="683"/>
    </location>
    <ligand>
        <name>substrate</name>
    </ligand>
</feature>
<dbReference type="AlphaFoldDB" id="A0AAE9DIL2"/>
<feature type="binding site" evidence="6">
    <location>
        <position position="479"/>
    </location>
    <ligand>
        <name>phosphate</name>
        <dbReference type="ChEBI" id="CHEBI:43474"/>
    </ligand>
</feature>
<name>A0AAE9DIL2_CAEBR</name>
<dbReference type="GO" id="GO:0006166">
    <property type="term" value="P:purine ribonucleoside salvage"/>
    <property type="evidence" value="ECO:0007669"/>
    <property type="project" value="UniProtKB-KW"/>
</dbReference>
<evidence type="ECO:0000256" key="6">
    <source>
        <dbReference type="HAMAP-Rule" id="MF_03155"/>
    </source>
</evidence>
<dbReference type="InterPro" id="IPR018099">
    <property type="entry name" value="Purine_phosphorylase-2_CS"/>
</dbReference>
<dbReference type="GO" id="GO:0017061">
    <property type="term" value="F:S-methyl-5-thioadenosine phosphorylase activity"/>
    <property type="evidence" value="ECO:0007669"/>
    <property type="project" value="UniProtKB-UniRule"/>
</dbReference>
<dbReference type="InterPro" id="IPR035994">
    <property type="entry name" value="Nucleoside_phosphorylase_sf"/>
</dbReference>
<feature type="binding site" evidence="6">
    <location>
        <begin position="521"/>
        <end position="522"/>
    </location>
    <ligand>
        <name>phosphate</name>
        <dbReference type="ChEBI" id="CHEBI:43474"/>
    </ligand>
</feature>
<dbReference type="HAMAP" id="MF_01963">
    <property type="entry name" value="MTAP"/>
    <property type="match status" value="1"/>
</dbReference>
<comment type="catalytic activity">
    <reaction evidence="6">
        <text>S-methyl-5'-thioadenosine + phosphate = 5-(methylsulfanyl)-alpha-D-ribose 1-phosphate + adenine</text>
        <dbReference type="Rhea" id="RHEA:11852"/>
        <dbReference type="ChEBI" id="CHEBI:16708"/>
        <dbReference type="ChEBI" id="CHEBI:17509"/>
        <dbReference type="ChEBI" id="CHEBI:43474"/>
        <dbReference type="ChEBI" id="CHEBI:58533"/>
        <dbReference type="EC" id="2.4.2.28"/>
    </reaction>
</comment>
<feature type="site" description="Important for substrate specificity" evidence="6">
    <location>
        <position position="693"/>
    </location>
</feature>
<dbReference type="PROSITE" id="PS01240">
    <property type="entry name" value="PNP_MTAP_2"/>
    <property type="match status" value="1"/>
</dbReference>
<comment type="subunit">
    <text evidence="6">Homotrimer.</text>
</comment>
<evidence type="ECO:0000256" key="4">
    <source>
        <dbReference type="ARBA" id="ARBA00022726"/>
    </source>
</evidence>
<sequence>MRLLVFSLFLLLPELARGFESLDLSEYNHLSSNTIIDFYDNEIPDIDFESELRRFQEPIPKTGAEMMARFNRNFLNFLSKGERKDWNNLMQIMSPDAYIETCMASAYGLSLDQFYKWMTYLSKFYLEVGLTSTVITDSSDDITTELDYRSDVRGDIKRNDKWTMSATFDKEKGHFVANTLKMMSDCSTIPKTPPLEPAIPVETFISNQFVEYWNKRYGKVQKYMNHTFEVTHTENKTYYVDFSVTYQGEPGTFYKDRYKFQIQKWLNFFVDYFENFMDWTIIQVQQYCTENKTKMTKSDESLQKMALSSRRWDQVFRQDLQWKTQKAFKEMFDQKTFNGYACGGKFDTWSKFEDWLSNLAKFYGKSVPMQTSVYAATQDKLGFWVLNQMTAWSDNSTPNHRVYFEGYYKDNNWQLNHQRKFDTSPFLCPGAISVSCTARSPPPNDLHFFSSCSFYRFSLWRLLCVNSSNMVKVGIIGGSGLEDPNILLNPTAISIDTPYGQPSDHLIQGTINGVECVLLARHGRKHDIMPGNVNYRANLWALYSLGVDVIIASTACGSLKEEVAPGHLLFPDSVFDRTNSRKATFFDGTFSGAPGVSHIQAHPTYNEKLRQVLISTAEKCKLVHHRTGFGVCIEGPRFSTKAESMVFKSWGASLVNMTMMPECILAKELGIPYATTALVTDYDCWKDEDQVTAASVMKVFAANVEKAKTLFIEAVAEIGKIDWSAEILQTKTAARQSIMISPDVEVEFLKVPKT</sequence>
<evidence type="ECO:0000256" key="1">
    <source>
        <dbReference type="ARBA" id="ARBA00022490"/>
    </source>
</evidence>
<gene>
    <name evidence="11" type="ORF">L3Y34_017832</name>
</gene>
<dbReference type="Gene3D" id="3.40.50.1580">
    <property type="entry name" value="Nucleoside phosphorylase domain"/>
    <property type="match status" value="1"/>
</dbReference>
<comment type="function">
    <text evidence="6">Catalyzes the reversible phosphorylation of S-methyl-5'-thioadenosine (MTA) to adenine and 5-methylthioribose-1-phosphate. Involved in the breakdown of MTA, a major by-product of polyamine biosynthesis. Responsible for the first step in the methionine salvage pathway after MTA has been generated from S-adenosylmethionine. Has broad substrate specificity with 6-aminopurine nucleosides as preferred substrates.</text>
</comment>
<dbReference type="NCBIfam" id="TIGR01694">
    <property type="entry name" value="MTAP"/>
    <property type="match status" value="1"/>
</dbReference>
<protein>
    <recommendedName>
        <fullName evidence="6">S-methyl-5'-thioadenosine phosphorylase</fullName>
        <ecNumber evidence="6">2.4.2.28</ecNumber>
    </recommendedName>
    <alternativeName>
        <fullName evidence="6">5'-methylthioadenosine phosphorylase</fullName>
        <shortName evidence="6">MTA phosphorylase</shortName>
        <shortName evidence="6">MTAP</shortName>
        <shortName evidence="6">MTAPase</shortName>
    </alternativeName>
</protein>
<dbReference type="Pfam" id="PF17354">
    <property type="entry name" value="DUF5382"/>
    <property type="match status" value="1"/>
</dbReference>
<dbReference type="Pfam" id="PF01048">
    <property type="entry name" value="PNP_UDP_1"/>
    <property type="match status" value="1"/>
</dbReference>
<keyword evidence="7" id="KW-0732">Signal</keyword>
<evidence type="ECO:0000259" key="9">
    <source>
        <dbReference type="Pfam" id="PF17354"/>
    </source>
</evidence>
<feature type="domain" description="Nucleoside phosphorylase" evidence="8">
    <location>
        <begin position="472"/>
        <end position="715"/>
    </location>
</feature>
<evidence type="ECO:0000256" key="5">
    <source>
        <dbReference type="ARBA" id="ARBA00023242"/>
    </source>
</evidence>
<keyword evidence="5 6" id="KW-0539">Nucleus</keyword>
<dbReference type="FunFam" id="3.40.50.1580:FF:000020">
    <property type="entry name" value="S-methyl-5'-thioadenosine phosphorylase"/>
    <property type="match status" value="1"/>
</dbReference>
<organism evidence="11 12">
    <name type="scientific">Caenorhabditis briggsae</name>
    <dbReference type="NCBI Taxonomy" id="6238"/>
    <lineage>
        <taxon>Eukaryota</taxon>
        <taxon>Metazoa</taxon>
        <taxon>Ecdysozoa</taxon>
        <taxon>Nematoda</taxon>
        <taxon>Chromadorea</taxon>
        <taxon>Rhabditida</taxon>
        <taxon>Rhabditina</taxon>
        <taxon>Rhabditomorpha</taxon>
        <taxon>Rhabditoidea</taxon>
        <taxon>Rhabditidae</taxon>
        <taxon>Peloderinae</taxon>
        <taxon>Caenorhabditis</taxon>
    </lineage>
</organism>
<dbReference type="Pfam" id="PF20840">
    <property type="entry name" value="DUF5382_N"/>
    <property type="match status" value="1"/>
</dbReference>
<evidence type="ECO:0000256" key="7">
    <source>
        <dbReference type="SAM" id="SignalP"/>
    </source>
</evidence>
<keyword evidence="2 6" id="KW-0328">Glycosyltransferase</keyword>
<keyword evidence="1 6" id="KW-0963">Cytoplasm</keyword>
<dbReference type="GO" id="GO:0019509">
    <property type="term" value="P:L-methionine salvage from methylthioadenosine"/>
    <property type="evidence" value="ECO:0007669"/>
    <property type="project" value="UniProtKB-UniRule"/>
</dbReference>
<feature type="binding site" evidence="6">
    <location>
        <begin position="554"/>
        <end position="555"/>
    </location>
    <ligand>
        <name>phosphate</name>
        <dbReference type="ChEBI" id="CHEBI:43474"/>
    </ligand>
</feature>
<evidence type="ECO:0000259" key="10">
    <source>
        <dbReference type="Pfam" id="PF20840"/>
    </source>
</evidence>
<evidence type="ECO:0000313" key="11">
    <source>
        <dbReference type="EMBL" id="ULU05424.1"/>
    </source>
</evidence>
<dbReference type="InterPro" id="IPR035415">
    <property type="entry name" value="DUF5382_central"/>
</dbReference>